<proteinExistence type="predicted"/>
<feature type="region of interest" description="Disordered" evidence="1">
    <location>
        <begin position="21"/>
        <end position="66"/>
    </location>
</feature>
<dbReference type="RefSeq" id="WP_190254318.1">
    <property type="nucleotide sequence ID" value="NZ_BMPI01000041.1"/>
</dbReference>
<evidence type="ECO:0000256" key="1">
    <source>
        <dbReference type="SAM" id="MobiDB-lite"/>
    </source>
</evidence>
<dbReference type="EMBL" id="BMPI01000041">
    <property type="protein sequence ID" value="GGM58724.1"/>
    <property type="molecule type" value="Genomic_DNA"/>
</dbReference>
<keyword evidence="2" id="KW-0732">Signal</keyword>
<evidence type="ECO:0000313" key="3">
    <source>
        <dbReference type="EMBL" id="GGM58724.1"/>
    </source>
</evidence>
<feature type="chain" id="PRO_5039409432" description="Lipoprotein" evidence="2">
    <location>
        <begin position="18"/>
        <end position="157"/>
    </location>
</feature>
<comment type="caution">
    <text evidence="3">The sequence shown here is derived from an EMBL/GenBank/DDBJ whole genome shotgun (WGS) entry which is preliminary data.</text>
</comment>
<sequence length="157" mass="15741">MLKKILLPVAFAAIALAGCSDEEPAGSPAAAGPTSAAAPSSDAPTSAAPSSAAPAASASASAGKDGCPVDAATLKKAYEASKKVSEAVILGKGFAEISCYQGWATALTQPEQMDVAVVVFKYDTGKKSWTALAGGTDNPCRNLVPSTIQSKLKHCNQ</sequence>
<dbReference type="PROSITE" id="PS51257">
    <property type="entry name" value="PROKAR_LIPOPROTEIN"/>
    <property type="match status" value="1"/>
</dbReference>
<reference evidence="3" key="1">
    <citation type="journal article" date="2014" name="Int. J. Syst. Evol. Microbiol.">
        <title>Complete genome sequence of Corynebacterium casei LMG S-19264T (=DSM 44701T), isolated from a smear-ripened cheese.</title>
        <authorList>
            <consortium name="US DOE Joint Genome Institute (JGI-PGF)"/>
            <person name="Walter F."/>
            <person name="Albersmeier A."/>
            <person name="Kalinowski J."/>
            <person name="Ruckert C."/>
        </authorList>
    </citation>
    <scope>NUCLEOTIDE SEQUENCE</scope>
    <source>
        <strain evidence="3">JCM 19831</strain>
    </source>
</reference>
<evidence type="ECO:0000313" key="4">
    <source>
        <dbReference type="Proteomes" id="UP000642070"/>
    </source>
</evidence>
<feature type="signal peptide" evidence="2">
    <location>
        <begin position="1"/>
        <end position="17"/>
    </location>
</feature>
<dbReference type="Proteomes" id="UP000642070">
    <property type="component" value="Unassembled WGS sequence"/>
</dbReference>
<keyword evidence="4" id="KW-1185">Reference proteome</keyword>
<accession>A0A917X2V7</accession>
<evidence type="ECO:0000256" key="2">
    <source>
        <dbReference type="SAM" id="SignalP"/>
    </source>
</evidence>
<reference evidence="3" key="2">
    <citation type="submission" date="2020-09" db="EMBL/GenBank/DDBJ databases">
        <authorList>
            <person name="Sun Q."/>
            <person name="Ohkuma M."/>
        </authorList>
    </citation>
    <scope>NUCLEOTIDE SEQUENCE</scope>
    <source>
        <strain evidence="3">JCM 19831</strain>
    </source>
</reference>
<protein>
    <recommendedName>
        <fullName evidence="5">Lipoprotein</fullName>
    </recommendedName>
</protein>
<gene>
    <name evidence="3" type="ORF">GCM10007977_070350</name>
</gene>
<dbReference type="AlphaFoldDB" id="A0A917X2V7"/>
<organism evidence="3 4">
    <name type="scientific">Dactylosporangium sucinum</name>
    <dbReference type="NCBI Taxonomy" id="1424081"/>
    <lineage>
        <taxon>Bacteria</taxon>
        <taxon>Bacillati</taxon>
        <taxon>Actinomycetota</taxon>
        <taxon>Actinomycetes</taxon>
        <taxon>Micromonosporales</taxon>
        <taxon>Micromonosporaceae</taxon>
        <taxon>Dactylosporangium</taxon>
    </lineage>
</organism>
<evidence type="ECO:0008006" key="5">
    <source>
        <dbReference type="Google" id="ProtNLM"/>
    </source>
</evidence>
<name>A0A917X2V7_9ACTN</name>
<feature type="compositionally biased region" description="Low complexity" evidence="1">
    <location>
        <begin position="25"/>
        <end position="62"/>
    </location>
</feature>